<evidence type="ECO:0000313" key="11">
    <source>
        <dbReference type="EMBL" id="ESQ88755.1"/>
    </source>
</evidence>
<evidence type="ECO:0000256" key="7">
    <source>
        <dbReference type="PIRSR" id="PIRSR600821-50"/>
    </source>
</evidence>
<dbReference type="EMBL" id="AWGB01000034">
    <property type="protein sequence ID" value="ESQ88755.1"/>
    <property type="molecule type" value="Genomic_DNA"/>
</dbReference>
<dbReference type="PANTHER" id="PTHR30511">
    <property type="entry name" value="ALANINE RACEMASE"/>
    <property type="match status" value="1"/>
</dbReference>
<keyword evidence="12" id="KW-1185">Reference proteome</keyword>
<keyword evidence="5 7" id="KW-0663">Pyridoxal phosphate</keyword>
<dbReference type="PROSITE" id="PS51318">
    <property type="entry name" value="TAT"/>
    <property type="match status" value="1"/>
</dbReference>
<accession>V4PT90</accession>
<evidence type="ECO:0000256" key="8">
    <source>
        <dbReference type="PIRSR" id="PIRSR600821-52"/>
    </source>
</evidence>
<dbReference type="PATRIC" id="fig|1121022.4.peg.3108"/>
<dbReference type="InterPro" id="IPR000821">
    <property type="entry name" value="Ala_racemase"/>
</dbReference>
<dbReference type="Gene3D" id="3.20.20.10">
    <property type="entry name" value="Alanine racemase"/>
    <property type="match status" value="1"/>
</dbReference>
<dbReference type="PANTHER" id="PTHR30511:SF0">
    <property type="entry name" value="ALANINE RACEMASE, CATABOLIC-RELATED"/>
    <property type="match status" value="1"/>
</dbReference>
<evidence type="ECO:0000256" key="1">
    <source>
        <dbReference type="ARBA" id="ARBA00000316"/>
    </source>
</evidence>
<dbReference type="SUPFAM" id="SSF51419">
    <property type="entry name" value="PLP-binding barrel"/>
    <property type="match status" value="1"/>
</dbReference>
<dbReference type="Gene3D" id="2.40.37.10">
    <property type="entry name" value="Lyase, Ornithine Decarboxylase, Chain A, domain 1"/>
    <property type="match status" value="1"/>
</dbReference>
<feature type="binding site" evidence="8">
    <location>
        <position position="362"/>
    </location>
    <ligand>
        <name>substrate</name>
    </ligand>
</feature>
<feature type="domain" description="Alanine racemase C-terminal" evidence="10">
    <location>
        <begin position="281"/>
        <end position="422"/>
    </location>
</feature>
<reference evidence="11 12" key="1">
    <citation type="journal article" date="2014" name="Nature">
        <title>Sequential evolution of bacterial morphology by co-option of a developmental regulator.</title>
        <authorList>
            <person name="Jiang C."/>
            <person name="Brown P.J."/>
            <person name="Ducret A."/>
            <person name="Brun Y.V."/>
        </authorList>
    </citation>
    <scope>NUCLEOTIDE SEQUENCE [LARGE SCALE GENOMIC DNA]</scope>
    <source>
        <strain evidence="11 12">DSM 16100</strain>
    </source>
</reference>
<comment type="similarity">
    <text evidence="3">Belongs to the alanine racemase family.</text>
</comment>
<dbReference type="STRING" id="1121022.GCA_000376105_03377"/>
<comment type="caution">
    <text evidence="11">The sequence shown here is derived from an EMBL/GenBank/DDBJ whole genome shotgun (WGS) entry which is preliminary data.</text>
</comment>
<evidence type="ECO:0000256" key="5">
    <source>
        <dbReference type="ARBA" id="ARBA00022898"/>
    </source>
</evidence>
<dbReference type="OrthoDB" id="9813814at2"/>
<dbReference type="AlphaFoldDB" id="V4PT90"/>
<dbReference type="InterPro" id="IPR020622">
    <property type="entry name" value="Ala_racemase_pyridoxalP-BS"/>
</dbReference>
<name>V4PT90_9CAUL</name>
<feature type="modified residue" description="N6-(pyridoxal phosphate)lysine" evidence="7">
    <location>
        <position position="74"/>
    </location>
</feature>
<evidence type="ECO:0000256" key="2">
    <source>
        <dbReference type="ARBA" id="ARBA00001933"/>
    </source>
</evidence>
<feature type="signal peptide" evidence="9">
    <location>
        <begin position="1"/>
        <end position="23"/>
    </location>
</feature>
<feature type="chain" id="PRO_5004727418" description="alanine racemase" evidence="9">
    <location>
        <begin position="24"/>
        <end position="435"/>
    </location>
</feature>
<dbReference type="PROSITE" id="PS00395">
    <property type="entry name" value="ALANINE_RACEMASE"/>
    <property type="match status" value="1"/>
</dbReference>
<evidence type="ECO:0000313" key="12">
    <source>
        <dbReference type="Proteomes" id="UP000017837"/>
    </source>
</evidence>
<keyword evidence="9" id="KW-0732">Signal</keyword>
<dbReference type="InterPro" id="IPR009006">
    <property type="entry name" value="Ala_racemase/Decarboxylase_C"/>
</dbReference>
<dbReference type="InterPro" id="IPR029066">
    <property type="entry name" value="PLP-binding_barrel"/>
</dbReference>
<dbReference type="PRINTS" id="PR00992">
    <property type="entry name" value="ALARACEMASE"/>
</dbReference>
<dbReference type="NCBIfam" id="TIGR00492">
    <property type="entry name" value="alr"/>
    <property type="match status" value="1"/>
</dbReference>
<dbReference type="EC" id="5.1.1.1" evidence="4"/>
<comment type="cofactor">
    <cofactor evidence="2 7">
        <name>pyridoxal 5'-phosphate</name>
        <dbReference type="ChEBI" id="CHEBI:597326"/>
    </cofactor>
</comment>
<evidence type="ECO:0000256" key="9">
    <source>
        <dbReference type="SAM" id="SignalP"/>
    </source>
</evidence>
<dbReference type="Pfam" id="PF00842">
    <property type="entry name" value="Ala_racemase_C"/>
    <property type="match status" value="1"/>
</dbReference>
<protein>
    <recommendedName>
        <fullName evidence="4">alanine racemase</fullName>
        <ecNumber evidence="4">5.1.1.1</ecNumber>
    </recommendedName>
</protein>
<dbReference type="InterPro" id="IPR011079">
    <property type="entry name" value="Ala_racemase_C"/>
</dbReference>
<gene>
    <name evidence="11" type="ORF">ABENE_15260</name>
</gene>
<dbReference type="Proteomes" id="UP000017837">
    <property type="component" value="Unassembled WGS sequence"/>
</dbReference>
<evidence type="ECO:0000256" key="3">
    <source>
        <dbReference type="ARBA" id="ARBA00007880"/>
    </source>
</evidence>
<organism evidence="11 12">
    <name type="scientific">Asticcacaulis benevestitus DSM 16100 = ATCC BAA-896</name>
    <dbReference type="NCBI Taxonomy" id="1121022"/>
    <lineage>
        <taxon>Bacteria</taxon>
        <taxon>Pseudomonadati</taxon>
        <taxon>Pseudomonadota</taxon>
        <taxon>Alphaproteobacteria</taxon>
        <taxon>Caulobacterales</taxon>
        <taxon>Caulobacteraceae</taxon>
        <taxon>Asticcacaulis</taxon>
    </lineage>
</organism>
<comment type="catalytic activity">
    <reaction evidence="1">
        <text>L-alanine = D-alanine</text>
        <dbReference type="Rhea" id="RHEA:20249"/>
        <dbReference type="ChEBI" id="CHEBI:57416"/>
        <dbReference type="ChEBI" id="CHEBI:57972"/>
        <dbReference type="EC" id="5.1.1.1"/>
    </reaction>
</comment>
<dbReference type="eggNOG" id="COG0787">
    <property type="taxonomic scope" value="Bacteria"/>
</dbReference>
<dbReference type="GO" id="GO:0030170">
    <property type="term" value="F:pyridoxal phosphate binding"/>
    <property type="evidence" value="ECO:0007669"/>
    <property type="project" value="TreeGrafter"/>
</dbReference>
<dbReference type="GO" id="GO:0030632">
    <property type="term" value="P:D-alanine biosynthetic process"/>
    <property type="evidence" value="ECO:0007669"/>
    <property type="project" value="TreeGrafter"/>
</dbReference>
<dbReference type="InterPro" id="IPR001608">
    <property type="entry name" value="Ala_racemase_N"/>
</dbReference>
<proteinExistence type="inferred from homology"/>
<evidence type="ECO:0000256" key="4">
    <source>
        <dbReference type="ARBA" id="ARBA00013089"/>
    </source>
</evidence>
<dbReference type="SMART" id="SM01005">
    <property type="entry name" value="Ala_racemase_C"/>
    <property type="match status" value="1"/>
</dbReference>
<dbReference type="SUPFAM" id="SSF50621">
    <property type="entry name" value="Alanine racemase C-terminal domain-like"/>
    <property type="match status" value="1"/>
</dbReference>
<dbReference type="GO" id="GO:0008784">
    <property type="term" value="F:alanine racemase activity"/>
    <property type="evidence" value="ECO:0007669"/>
    <property type="project" value="UniProtKB-EC"/>
</dbReference>
<feature type="binding site" evidence="8">
    <location>
        <position position="175"/>
    </location>
    <ligand>
        <name>substrate</name>
    </ligand>
</feature>
<dbReference type="InterPro" id="IPR006311">
    <property type="entry name" value="TAT_signal"/>
</dbReference>
<evidence type="ECO:0000256" key="6">
    <source>
        <dbReference type="ARBA" id="ARBA00023235"/>
    </source>
</evidence>
<dbReference type="Pfam" id="PF01168">
    <property type="entry name" value="Ala_racemase_N"/>
    <property type="match status" value="1"/>
</dbReference>
<keyword evidence="6" id="KW-0413">Isomerase</keyword>
<dbReference type="GO" id="GO:0005829">
    <property type="term" value="C:cytosol"/>
    <property type="evidence" value="ECO:0007669"/>
    <property type="project" value="TreeGrafter"/>
</dbReference>
<sequence>MQRRSFLAGVTGLTALTAVRAAAAPVLSANNSGLTLEQARRRNGWIEIDADAFEANIDTVNGLLGHVRLCAVMKADAYGNGIALLMPSIIKKRISDVAITSNDEARVARELGYQGRLIRVRTATPDEMQDGLPFAIEELIGNPDSAAFLQALAKRQTRPASLPVHLALNSGGMSRNGVELSTDYGQSDARSVISCDKLRIAGAMTHYPSEDAADILGQLQHYHADLAWLNAQGVKSGKLTRHTANSFATLEHRDTWLDMVRVGGLLYGDPGSVKTNAYLPTMTIKSRVAAINHYPAGQTVNYDRTYRLARESWLANIPLGYSDGYRRGFSHANRAEFPAEGRNHTEVLIGGRRFPVVGRVTMNTMMVDVTDRTNALHLDDEVVLFGAQGNERITQAEFEANGSAYGPEMLGILGAALPRVLKPSALAKDDTRPAT</sequence>
<evidence type="ECO:0000259" key="10">
    <source>
        <dbReference type="SMART" id="SM01005"/>
    </source>
</evidence>
<dbReference type="RefSeq" id="WP_018083053.1">
    <property type="nucleotide sequence ID" value="NZ_AQWM01000023.1"/>
</dbReference>